<dbReference type="OMA" id="CETDIKF"/>
<comment type="cofactor">
    <cofactor evidence="4">
        <name>Mg(2+)</name>
        <dbReference type="ChEBI" id="CHEBI:18420"/>
    </cofactor>
    <text evidence="4">Divalent metal ions. Mg(2+) is the most effective.</text>
</comment>
<dbReference type="InterPro" id="IPR006349">
    <property type="entry name" value="PGP_euk"/>
</dbReference>
<dbReference type="SUPFAM" id="SSF56784">
    <property type="entry name" value="HAD-like"/>
    <property type="match status" value="1"/>
</dbReference>
<keyword evidence="6" id="KW-1185">Reference proteome</keyword>
<dbReference type="GO" id="GO:0005737">
    <property type="term" value="C:cytoplasm"/>
    <property type="evidence" value="ECO:0007669"/>
    <property type="project" value="TreeGrafter"/>
</dbReference>
<dbReference type="Proteomes" id="UP000594454">
    <property type="component" value="Chromosome 2"/>
</dbReference>
<feature type="binding site" evidence="3">
    <location>
        <position position="252"/>
    </location>
    <ligand>
        <name>substrate</name>
    </ligand>
</feature>
<dbReference type="InParanoid" id="A0A7R8UIF0"/>
<dbReference type="OrthoDB" id="413953at2759"/>
<dbReference type="InterPro" id="IPR036412">
    <property type="entry name" value="HAD-like_sf"/>
</dbReference>
<evidence type="ECO:0000256" key="3">
    <source>
        <dbReference type="PIRSR" id="PIRSR000915-2"/>
    </source>
</evidence>
<gene>
    <name evidence="5" type="ORF">HERILL_LOCUS4252</name>
</gene>
<keyword evidence="4" id="KW-0460">Magnesium</keyword>
<dbReference type="InterPro" id="IPR023214">
    <property type="entry name" value="HAD_sf"/>
</dbReference>
<feature type="binding site" evidence="4">
    <location>
        <position position="57"/>
    </location>
    <ligand>
        <name>Mg(2+)</name>
        <dbReference type="ChEBI" id="CHEBI:18420"/>
    </ligand>
</feature>
<dbReference type="Pfam" id="PF13344">
    <property type="entry name" value="Hydrolase_6"/>
    <property type="match status" value="1"/>
</dbReference>
<dbReference type="PANTHER" id="PTHR19288">
    <property type="entry name" value="4-NITROPHENYLPHOSPHATASE-RELATED"/>
    <property type="match status" value="1"/>
</dbReference>
<dbReference type="AlphaFoldDB" id="A0A7R8UIF0"/>
<reference evidence="5 6" key="1">
    <citation type="submission" date="2020-11" db="EMBL/GenBank/DDBJ databases">
        <authorList>
            <person name="Wallbank WR R."/>
            <person name="Pardo Diaz C."/>
            <person name="Kozak K."/>
            <person name="Martin S."/>
            <person name="Jiggins C."/>
            <person name="Moest M."/>
            <person name="Warren A I."/>
            <person name="Generalovic N T."/>
            <person name="Byers J.R.P. K."/>
            <person name="Montejo-Kovacevich G."/>
            <person name="Yen C E."/>
        </authorList>
    </citation>
    <scope>NUCLEOTIDE SEQUENCE [LARGE SCALE GENOMIC DNA]</scope>
</reference>
<evidence type="ECO:0000256" key="2">
    <source>
        <dbReference type="PIRSR" id="PIRSR000915-1"/>
    </source>
</evidence>
<proteinExistence type="predicted"/>
<accession>A0A7R8UIF0</accession>
<evidence type="ECO:0000256" key="4">
    <source>
        <dbReference type="PIRSR" id="PIRSR000915-3"/>
    </source>
</evidence>
<dbReference type="EMBL" id="LR899010">
    <property type="protein sequence ID" value="CAD7081129.1"/>
    <property type="molecule type" value="Genomic_DNA"/>
</dbReference>
<keyword evidence="1" id="KW-0378">Hydrolase</keyword>
<dbReference type="GO" id="GO:0046872">
    <property type="term" value="F:metal ion binding"/>
    <property type="evidence" value="ECO:0007669"/>
    <property type="project" value="UniProtKB-KW"/>
</dbReference>
<dbReference type="GO" id="GO:0016791">
    <property type="term" value="F:phosphatase activity"/>
    <property type="evidence" value="ECO:0007669"/>
    <property type="project" value="InterPro"/>
</dbReference>
<dbReference type="Gene3D" id="3.40.50.1000">
    <property type="entry name" value="HAD superfamily/HAD-like"/>
    <property type="match status" value="2"/>
</dbReference>
<evidence type="ECO:0000256" key="1">
    <source>
        <dbReference type="ARBA" id="ARBA00022801"/>
    </source>
</evidence>
<protein>
    <recommendedName>
        <fullName evidence="7">Phosphoglycolate phosphatase</fullName>
    </recommendedName>
</protein>
<evidence type="ECO:0000313" key="6">
    <source>
        <dbReference type="Proteomes" id="UP000594454"/>
    </source>
</evidence>
<feature type="active site" description="Proton donor" evidence="2">
    <location>
        <position position="59"/>
    </location>
</feature>
<name>A0A7R8UIF0_HERIL</name>
<feature type="binding site" evidence="4">
    <location>
        <position position="59"/>
    </location>
    <ligand>
        <name>Mg(2+)</name>
        <dbReference type="ChEBI" id="CHEBI:18420"/>
    </ligand>
</feature>
<dbReference type="PIRSF" id="PIRSF000915">
    <property type="entry name" value="PGP-type_phosphatase"/>
    <property type="match status" value="1"/>
</dbReference>
<organism evidence="5 6">
    <name type="scientific">Hermetia illucens</name>
    <name type="common">Black soldier fly</name>
    <dbReference type="NCBI Taxonomy" id="343691"/>
    <lineage>
        <taxon>Eukaryota</taxon>
        <taxon>Metazoa</taxon>
        <taxon>Ecdysozoa</taxon>
        <taxon>Arthropoda</taxon>
        <taxon>Hexapoda</taxon>
        <taxon>Insecta</taxon>
        <taxon>Pterygota</taxon>
        <taxon>Neoptera</taxon>
        <taxon>Endopterygota</taxon>
        <taxon>Diptera</taxon>
        <taxon>Brachycera</taxon>
        <taxon>Stratiomyomorpha</taxon>
        <taxon>Stratiomyidae</taxon>
        <taxon>Hermetiinae</taxon>
        <taxon>Hermetia</taxon>
    </lineage>
</organism>
<dbReference type="NCBIfam" id="TIGR01452">
    <property type="entry name" value="PGP_euk"/>
    <property type="match status" value="1"/>
</dbReference>
<sequence>MLSVVTNLLRRSVFTSTATLGRKASAMHLEKQTKELLKLPAQEVKDWLSNFDAILTDCDGVLWLYSDVIEGSIEVVNKFIHSGRKVYFITNNSTKTREEFLSKAQQMGFCVDTDKIISTAHLAANYLKRMEFNKTVYIIGSSGIKKELDAVGISSFGVGPDTLNGGLKNLVDNELKRNLNSEVGAVIVGFDEHFSFPKLAKATSYLNNAECLFLATNTDERFPMTSCVIPGTGSIVRSVETAAERPALVMGKPNTACCKHLIDDKIIVPERTLMIGDRCNTDILLGTNCGFQTLLVGTGVHKMEDVQKWQKSGTAEEKKLIPDAYLPRLGDLLQFIDS</sequence>
<evidence type="ECO:0000313" key="5">
    <source>
        <dbReference type="EMBL" id="CAD7081129.1"/>
    </source>
</evidence>
<dbReference type="PANTHER" id="PTHR19288:SF93">
    <property type="entry name" value="FI11325P-RELATED"/>
    <property type="match status" value="1"/>
</dbReference>
<feature type="binding site" evidence="4">
    <location>
        <position position="277"/>
    </location>
    <ligand>
        <name>Mg(2+)</name>
        <dbReference type="ChEBI" id="CHEBI:18420"/>
    </ligand>
</feature>
<dbReference type="Pfam" id="PF13242">
    <property type="entry name" value="Hydrolase_like"/>
    <property type="match status" value="1"/>
</dbReference>
<evidence type="ECO:0008006" key="7">
    <source>
        <dbReference type="Google" id="ProtNLM"/>
    </source>
</evidence>
<dbReference type="NCBIfam" id="TIGR01460">
    <property type="entry name" value="HAD-SF-IIA"/>
    <property type="match status" value="1"/>
</dbReference>
<keyword evidence="4" id="KW-0479">Metal-binding</keyword>
<feature type="active site" description="Nucleophile" evidence="2">
    <location>
        <position position="57"/>
    </location>
</feature>
<dbReference type="InterPro" id="IPR006357">
    <property type="entry name" value="HAD-SF_hydro_IIA"/>
</dbReference>
<dbReference type="FunCoup" id="A0A7R8UIF0">
    <property type="interactions" value="1102"/>
</dbReference>